<dbReference type="GO" id="GO:0006071">
    <property type="term" value="P:glycerol metabolic process"/>
    <property type="evidence" value="ECO:0007669"/>
    <property type="project" value="UniProtKB-KW"/>
</dbReference>
<evidence type="ECO:0000256" key="8">
    <source>
        <dbReference type="ARBA" id="ARBA00048109"/>
    </source>
</evidence>
<dbReference type="PANTHER" id="PTHR31650:SF1">
    <property type="entry name" value="WAX ESTER SYNTHASE_DIACYLGLYCEROL ACYLTRANSFERASE 4-RELATED"/>
    <property type="match status" value="1"/>
</dbReference>
<comment type="catalytic activity">
    <reaction evidence="8">
        <text>an acyl-CoA + a 1,2-diacyl-sn-glycerol = a triacyl-sn-glycerol + CoA</text>
        <dbReference type="Rhea" id="RHEA:10868"/>
        <dbReference type="ChEBI" id="CHEBI:17815"/>
        <dbReference type="ChEBI" id="CHEBI:57287"/>
        <dbReference type="ChEBI" id="CHEBI:58342"/>
        <dbReference type="ChEBI" id="CHEBI:64615"/>
        <dbReference type="EC" id="2.3.1.20"/>
    </reaction>
</comment>
<dbReference type="GO" id="GO:0001666">
    <property type="term" value="P:response to hypoxia"/>
    <property type="evidence" value="ECO:0007669"/>
    <property type="project" value="TreeGrafter"/>
</dbReference>
<dbReference type="InterPro" id="IPR004255">
    <property type="entry name" value="O-acyltransferase_WSD1_N"/>
</dbReference>
<dbReference type="InterPro" id="IPR045034">
    <property type="entry name" value="O-acyltransferase_WSD1-like"/>
</dbReference>
<gene>
    <name evidence="11" type="ORF">DFR24_4478</name>
</gene>
<dbReference type="PANTHER" id="PTHR31650">
    <property type="entry name" value="O-ACYLTRANSFERASE (WSD1-LIKE) FAMILY PROTEIN"/>
    <property type="match status" value="1"/>
</dbReference>
<dbReference type="GO" id="GO:0004144">
    <property type="term" value="F:diacylglycerol O-acyltransferase activity"/>
    <property type="evidence" value="ECO:0007669"/>
    <property type="project" value="UniProtKB-EC"/>
</dbReference>
<proteinExistence type="inferred from homology"/>
<comment type="pathway">
    <text evidence="2">Lipid metabolism.</text>
</comment>
<evidence type="ECO:0000256" key="1">
    <source>
        <dbReference type="ARBA" id="ARBA00004771"/>
    </source>
</evidence>
<dbReference type="AlphaFoldDB" id="A0A4R7NT27"/>
<feature type="domain" description="O-acyltransferase WSD1 C-terminal" evidence="10">
    <location>
        <begin position="346"/>
        <end position="473"/>
    </location>
</feature>
<feature type="domain" description="O-acyltransferase WSD1-like N-terminal" evidence="9">
    <location>
        <begin position="55"/>
        <end position="294"/>
    </location>
</feature>
<protein>
    <recommendedName>
        <fullName evidence="4">diacylglycerol O-acyltransferase</fullName>
        <ecNumber evidence="4">2.3.1.20</ecNumber>
    </recommendedName>
</protein>
<dbReference type="Pfam" id="PF03007">
    <property type="entry name" value="WS_DGAT_cat"/>
    <property type="match status" value="1"/>
</dbReference>
<evidence type="ECO:0000256" key="3">
    <source>
        <dbReference type="ARBA" id="ARBA00009587"/>
    </source>
</evidence>
<dbReference type="SUPFAM" id="SSF52777">
    <property type="entry name" value="CoA-dependent acyltransferases"/>
    <property type="match status" value="1"/>
</dbReference>
<evidence type="ECO:0000256" key="2">
    <source>
        <dbReference type="ARBA" id="ARBA00005189"/>
    </source>
</evidence>
<reference evidence="11 12" key="1">
    <citation type="submission" date="2019-03" db="EMBL/GenBank/DDBJ databases">
        <title>Genomic Encyclopedia of Type Strains, Phase IV (KMG-IV): sequencing the most valuable type-strain genomes for metagenomic binning, comparative biology and taxonomic classification.</title>
        <authorList>
            <person name="Goeker M."/>
        </authorList>
    </citation>
    <scope>NUCLEOTIDE SEQUENCE [LARGE SCALE GENOMIC DNA]</scope>
    <source>
        <strain evidence="11 12">DSM 26377</strain>
    </source>
</reference>
<evidence type="ECO:0000259" key="9">
    <source>
        <dbReference type="Pfam" id="PF03007"/>
    </source>
</evidence>
<evidence type="ECO:0000313" key="11">
    <source>
        <dbReference type="EMBL" id="TDU24213.1"/>
    </source>
</evidence>
<keyword evidence="6" id="KW-0319">Glycerol metabolism</keyword>
<dbReference type="Gene3D" id="3.30.559.10">
    <property type="entry name" value="Chloramphenicol acetyltransferase-like domain"/>
    <property type="match status" value="1"/>
</dbReference>
<dbReference type="Proteomes" id="UP000295341">
    <property type="component" value="Unassembled WGS sequence"/>
</dbReference>
<keyword evidence="12" id="KW-1185">Reference proteome</keyword>
<dbReference type="UniPathway" id="UPA00282"/>
<evidence type="ECO:0000313" key="12">
    <source>
        <dbReference type="Proteomes" id="UP000295341"/>
    </source>
</evidence>
<comment type="similarity">
    <text evidence="3">Belongs to the long-chain O-acyltransferase family.</text>
</comment>
<dbReference type="InterPro" id="IPR023213">
    <property type="entry name" value="CAT-like_dom_sf"/>
</dbReference>
<sequence length="489" mass="52727">MNDRRDTVPAPPAPHLAWGGAPTLNAFETLMWRMDHFPNLRSAVVCVVVLDREPDATRIQQIHRAAAQSIPRLREKLVEVPLGLPAWVADERFELGVHLRVHPLAAGAGIREVLDHAAEMAMAPFDHARPPWEAHVVTGMKGGGAAYVLKLHHALSDGIGIVQLLSMLFSRRREIDGAPFSQVAAPSTMPGSPATLRLLGRQLERRLRDLPRRVRSGYEIVQRQVRSAEGLSGAVSELAKYAGSVRRAMAPLMAEPSPLLKARNHRWRFETLDVPLAKFKAAAKACGATLNDAYVAGLLGGFARYHRENGVEVDEIPIGMPINVRAQGAAGGGNHFAPGQLVGPLGELGPMERMRLIGAQVSRLRNEPALSAPLALMPMLVSLPSDTLAKIMGPKMAANDLQCSNVPGLREDVFLAGAQATRLYPYAPLPGVPAMISLVTHGENCCIGMNLDSAAIADAARFTRCQRESLDEILALEAGPGGKSKRAIR</sequence>
<comment type="pathway">
    <text evidence="1">Glycerolipid metabolism; triacylglycerol biosynthesis.</text>
</comment>
<dbReference type="InterPro" id="IPR009721">
    <property type="entry name" value="O-acyltransferase_WSD1_C"/>
</dbReference>
<dbReference type="GO" id="GO:0051701">
    <property type="term" value="P:biological process involved in interaction with host"/>
    <property type="evidence" value="ECO:0007669"/>
    <property type="project" value="TreeGrafter"/>
</dbReference>
<dbReference type="GO" id="GO:0071731">
    <property type="term" value="P:response to nitric oxide"/>
    <property type="evidence" value="ECO:0007669"/>
    <property type="project" value="TreeGrafter"/>
</dbReference>
<dbReference type="GO" id="GO:0019432">
    <property type="term" value="P:triglyceride biosynthetic process"/>
    <property type="evidence" value="ECO:0007669"/>
    <property type="project" value="UniProtKB-UniPathway"/>
</dbReference>
<dbReference type="GO" id="GO:0005886">
    <property type="term" value="C:plasma membrane"/>
    <property type="evidence" value="ECO:0007669"/>
    <property type="project" value="TreeGrafter"/>
</dbReference>
<evidence type="ECO:0000256" key="7">
    <source>
        <dbReference type="ARBA" id="ARBA00023315"/>
    </source>
</evidence>
<dbReference type="EMBL" id="SOBT01000012">
    <property type="protein sequence ID" value="TDU24213.1"/>
    <property type="molecule type" value="Genomic_DNA"/>
</dbReference>
<keyword evidence="5 11" id="KW-0808">Transferase</keyword>
<evidence type="ECO:0000256" key="4">
    <source>
        <dbReference type="ARBA" id="ARBA00013244"/>
    </source>
</evidence>
<dbReference type="EC" id="2.3.1.20" evidence="4"/>
<accession>A0A4R7NT27</accession>
<name>A0A4R7NT27_9GAMM</name>
<organism evidence="11 12">
    <name type="scientific">Panacagrimonas perspica</name>
    <dbReference type="NCBI Taxonomy" id="381431"/>
    <lineage>
        <taxon>Bacteria</taxon>
        <taxon>Pseudomonadati</taxon>
        <taxon>Pseudomonadota</taxon>
        <taxon>Gammaproteobacteria</taxon>
        <taxon>Nevskiales</taxon>
        <taxon>Nevskiaceae</taxon>
        <taxon>Panacagrimonas</taxon>
    </lineage>
</organism>
<evidence type="ECO:0000256" key="5">
    <source>
        <dbReference type="ARBA" id="ARBA00022679"/>
    </source>
</evidence>
<dbReference type="Pfam" id="PF06974">
    <property type="entry name" value="WS_DGAT_C"/>
    <property type="match status" value="1"/>
</dbReference>
<evidence type="ECO:0000256" key="6">
    <source>
        <dbReference type="ARBA" id="ARBA00022798"/>
    </source>
</evidence>
<comment type="caution">
    <text evidence="11">The sequence shown here is derived from an EMBL/GenBank/DDBJ whole genome shotgun (WGS) entry which is preliminary data.</text>
</comment>
<evidence type="ECO:0000259" key="10">
    <source>
        <dbReference type="Pfam" id="PF06974"/>
    </source>
</evidence>
<keyword evidence="7 11" id="KW-0012">Acyltransferase</keyword>